<accession>A0ABS9QW73</accession>
<keyword evidence="2" id="KW-1185">Reference proteome</keyword>
<proteinExistence type="predicted"/>
<sequence length="125" mass="13654">MSSKLVFPMFTPVFERDGPDGEQICFESYLIDAKQAQEKITLFKGKYGAAAVGMVLPFANRIKVSGFIKDPVFEATFLGLGTDYEEFENGVVPFSVAIYLKDDGQLGSAAVHRVQFINTTEAAAS</sequence>
<evidence type="ECO:0000313" key="1">
    <source>
        <dbReference type="EMBL" id="MCG9964589.1"/>
    </source>
</evidence>
<reference evidence="1 2" key="1">
    <citation type="submission" date="2020-08" db="EMBL/GenBank/DDBJ databases">
        <title>Whole genome sequence of Shewanella sp strain PS-2.</title>
        <authorList>
            <person name="Das S.K."/>
        </authorList>
    </citation>
    <scope>NUCLEOTIDE SEQUENCE [LARGE SCALE GENOMIC DNA]</scope>
    <source>
        <strain evidence="1 2">PS-2</strain>
    </source>
</reference>
<comment type="caution">
    <text evidence="1">The sequence shown here is derived from an EMBL/GenBank/DDBJ whole genome shotgun (WGS) entry which is preliminary data.</text>
</comment>
<organism evidence="1 2">
    <name type="scientific">Shewanella cutis</name>
    <dbReference type="NCBI Taxonomy" id="2766780"/>
    <lineage>
        <taxon>Bacteria</taxon>
        <taxon>Pseudomonadati</taxon>
        <taxon>Pseudomonadota</taxon>
        <taxon>Gammaproteobacteria</taxon>
        <taxon>Alteromonadales</taxon>
        <taxon>Shewanellaceae</taxon>
        <taxon>Shewanella</taxon>
    </lineage>
</organism>
<dbReference type="RefSeq" id="WP_240131207.1">
    <property type="nucleotide sequence ID" value="NZ_JACSDI010000007.1"/>
</dbReference>
<evidence type="ECO:0000313" key="2">
    <source>
        <dbReference type="Proteomes" id="UP000829384"/>
    </source>
</evidence>
<name>A0ABS9QW73_9GAMM</name>
<protein>
    <submittedName>
        <fullName evidence="1">Uncharacterized protein</fullName>
    </submittedName>
</protein>
<dbReference type="Proteomes" id="UP000829384">
    <property type="component" value="Unassembled WGS sequence"/>
</dbReference>
<gene>
    <name evidence="1" type="ORF">H9J30_11775</name>
</gene>
<dbReference type="EMBL" id="JACSDI010000007">
    <property type="protein sequence ID" value="MCG9964589.1"/>
    <property type="molecule type" value="Genomic_DNA"/>
</dbReference>